<dbReference type="Pfam" id="PF13476">
    <property type="entry name" value="AAA_23"/>
    <property type="match status" value="1"/>
</dbReference>
<feature type="domain" description="Rad50/SbcC-type AAA" evidence="3">
    <location>
        <begin position="4"/>
        <end position="261"/>
    </location>
</feature>
<dbReference type="PANTHER" id="PTHR32114:SF2">
    <property type="entry name" value="ABC TRANSPORTER ABCH.3"/>
    <property type="match status" value="1"/>
</dbReference>
<accession>A0A128A3Q3</accession>
<dbReference type="SUPFAM" id="SSF52540">
    <property type="entry name" value="P-loop containing nucleoside triphosphate hydrolases"/>
    <property type="match status" value="1"/>
</dbReference>
<evidence type="ECO:0000313" key="5">
    <source>
        <dbReference type="Proteomes" id="UP000196239"/>
    </source>
</evidence>
<protein>
    <submittedName>
        <fullName evidence="4">SMC domain-containing protein</fullName>
    </submittedName>
</protein>
<name>A0A128A3Q3_9ARCH</name>
<dbReference type="GO" id="GO:0016887">
    <property type="term" value="F:ATP hydrolysis activity"/>
    <property type="evidence" value="ECO:0007669"/>
    <property type="project" value="InterPro"/>
</dbReference>
<keyword evidence="5" id="KW-1185">Reference proteome</keyword>
<dbReference type="Proteomes" id="UP000196239">
    <property type="component" value="Chromosome 1"/>
</dbReference>
<dbReference type="GO" id="GO:0006302">
    <property type="term" value="P:double-strand break repair"/>
    <property type="evidence" value="ECO:0007669"/>
    <property type="project" value="InterPro"/>
</dbReference>
<proteinExistence type="predicted"/>
<evidence type="ECO:0000259" key="3">
    <source>
        <dbReference type="Pfam" id="PF13476"/>
    </source>
</evidence>
<dbReference type="Pfam" id="PF13558">
    <property type="entry name" value="SbcC_Walker_B"/>
    <property type="match status" value="1"/>
</dbReference>
<sequence>MLQSIELENFLSHKNTKLTFDRGVTVFVGQNGAGKSSIIDAITFALFGEHVRKSTKGLLRRGTNQAYAKVEFSIGNRQFEAVRKIDSKGTVGAVLHEKINGELVPLAAGERKQFGESMTKTIESLIGLDYEKLKVASIVQQGELQTIIEADPKKFKELVNAIIGIDKLDMAFESMKKTIDVFRTTVKSRLGYDDTSIDALQNRIDALSKEISSLEPQKKKLEADKITQEHEFFALQQNIESEIPKEMKIKELENKKEDLLRYLRNSIVSMKRELVEKERKFAECSNSLSILSFKSQVESDMKQTQTEIDRIDFESKKTGEKIATIQGQQDIANRLHLVDGKCPVCDSKVDRLNPLFDEKHITSELETLKKNTELLTRDKITVQSKKRELDMKLQQIIKAEGVLLMNNVKSQDDLINMREEISKLQVNTKDIPLEISVGNLVQYAIDEYSTDAIKSISTLVRETQGFDVNNFRNLKSKLEQQRRILSTLDQEVGAVNTKLRLHKDESEKIVLILSELQDVKQYVSSLETIRSQIYNRDGPVATSLRSWALNTISQKASDYLSTFNVKIQRITLEDKSRDIGITCYSGNLELDLESLSGGEKVSVALALRLGMAHFMGSSNLNFIILDEPTTHLDQERRKSLVNVLAQAFESNIDAISQFIIITHDSEIFENSNIDAIYDFKSTPEGTVVTPI</sequence>
<dbReference type="InterPro" id="IPR038729">
    <property type="entry name" value="Rad50/SbcC_AAA"/>
</dbReference>
<dbReference type="AlphaFoldDB" id="A0A128A3Q3"/>
<evidence type="ECO:0000256" key="1">
    <source>
        <dbReference type="ARBA" id="ARBA00023054"/>
    </source>
</evidence>
<dbReference type="PANTHER" id="PTHR32114">
    <property type="entry name" value="ABC TRANSPORTER ABCH.3"/>
    <property type="match status" value="1"/>
</dbReference>
<dbReference type="EMBL" id="LN890280">
    <property type="protein sequence ID" value="CUR51993.1"/>
    <property type="molecule type" value="Genomic_DNA"/>
</dbReference>
<evidence type="ECO:0000256" key="2">
    <source>
        <dbReference type="SAM" id="Coils"/>
    </source>
</evidence>
<keyword evidence="1 2" id="KW-0175">Coiled coil</keyword>
<feature type="coiled-coil region" evidence="2">
    <location>
        <begin position="197"/>
        <end position="224"/>
    </location>
</feature>
<dbReference type="Gene3D" id="3.40.50.300">
    <property type="entry name" value="P-loop containing nucleotide triphosphate hydrolases"/>
    <property type="match status" value="2"/>
</dbReference>
<organism evidence="4 5">
    <name type="scientific">Nitrosotalea devaniterrae</name>
    <dbReference type="NCBI Taxonomy" id="1078905"/>
    <lineage>
        <taxon>Archaea</taxon>
        <taxon>Nitrososphaerota</taxon>
        <taxon>Nitrososphaeria</taxon>
        <taxon>Nitrosotaleales</taxon>
        <taxon>Nitrosotaleaceae</taxon>
        <taxon>Nitrosotalea</taxon>
    </lineage>
</organism>
<dbReference type="KEGG" id="ndv:NDEV_1228"/>
<dbReference type="InterPro" id="IPR027417">
    <property type="entry name" value="P-loop_NTPase"/>
</dbReference>
<gene>
    <name evidence="4" type="ORF">NDEV_1228</name>
</gene>
<reference evidence="5" key="1">
    <citation type="submission" date="2015-10" db="EMBL/GenBank/DDBJ databases">
        <authorList>
            <person name="Lehtovirta-Morley L.E."/>
            <person name="Vieille C."/>
        </authorList>
    </citation>
    <scope>NUCLEOTIDE SEQUENCE [LARGE SCALE GENOMIC DNA]</scope>
</reference>
<evidence type="ECO:0000313" key="4">
    <source>
        <dbReference type="EMBL" id="CUR51993.1"/>
    </source>
</evidence>
<dbReference type="SUPFAM" id="SSF75712">
    <property type="entry name" value="Rad50 coiled-coil Zn hook"/>
    <property type="match status" value="1"/>
</dbReference>